<evidence type="ECO:0000313" key="21">
    <source>
        <dbReference type="Proteomes" id="UP000629265"/>
    </source>
</evidence>
<reference evidence="13 21" key="9">
    <citation type="submission" date="2019-11" db="EMBL/GenBank/DDBJ databases">
        <authorList>
            <person name="Haines EK M."/>
        </authorList>
    </citation>
    <scope>NUCLEOTIDE SEQUENCE [LARGE SCALE GENOMIC DNA]</scope>
    <source>
        <strain evidence="13">KR2729</strain>
    </source>
</reference>
<evidence type="ECO:0000313" key="1">
    <source>
        <dbReference type="EMBL" id="CAK1216646.1"/>
    </source>
</evidence>
<dbReference type="Proteomes" id="UP000253687">
    <property type="component" value="Unassembled WGS sequence"/>
</dbReference>
<evidence type="ECO:0000313" key="5">
    <source>
        <dbReference type="EMBL" id="MQK24927.1"/>
    </source>
</evidence>
<dbReference type="EMBL" id="RQTU01000134">
    <property type="protein sequence ID" value="RRD69028.1"/>
    <property type="molecule type" value="Genomic_DNA"/>
</dbReference>
<evidence type="ECO:0000313" key="15">
    <source>
        <dbReference type="Proteomes" id="UP000271008"/>
    </source>
</evidence>
<dbReference type="EMBL" id="DABGYN010000004">
    <property type="protein sequence ID" value="HAJ0833266.1"/>
    <property type="molecule type" value="Genomic_DNA"/>
</dbReference>
<evidence type="ECO:0000313" key="12">
    <source>
        <dbReference type="EMBL" id="VED07636.1"/>
    </source>
</evidence>
<sequence>MAKNKGICRNKKCSNPVSEFDEANALRLCDDHYKLWKRNKENRRVRNICRIISRYDKSLDWEIFYRVRDAAKNKTGKRIIEDAKILHQWRASKQVRKSFHKGVLRSREWLNTQELLSRKHISVTGELFKFYIKDIIRLYCYKFLYSREYLNENAYKKRYQRDIHPRKVNVPILQLEVAWINNNCRSSDSSTDIIILPRMIRRMVVFNYTKINKQLEKVLGGIARKQTSERNKGGLYTRIKKESDFLSMDRFMVEIENIIRPERFPTSIYPVFSHSFIERELPLLNLARSQYKRAISKRVANSIFYTLQKTNVALWLYLEMFALVAFIKLYTGKGFEFIKNMCVFIDYEKGIIKSTHEELLGEIKRNIQVNLKVNPDNFPELIDIYNSCFSENILSYDIQDGNFKWRS</sequence>
<dbReference type="Proteomes" id="UP000271008">
    <property type="component" value="Unassembled WGS sequence"/>
</dbReference>
<evidence type="ECO:0000313" key="17">
    <source>
        <dbReference type="Proteomes" id="UP000284508"/>
    </source>
</evidence>
<dbReference type="Proteomes" id="UP001190091">
    <property type="component" value="Unassembled WGS sequence"/>
</dbReference>
<dbReference type="EMBL" id="RYCF01000030">
    <property type="protein sequence ID" value="MQK24927.1"/>
    <property type="molecule type" value="Genomic_DNA"/>
</dbReference>
<dbReference type="AlphaFoldDB" id="A0A061KZ02"/>
<dbReference type="RefSeq" id="WP_001107219.1">
    <property type="nucleotide sequence ID" value="NZ_AP017617.1"/>
</dbReference>
<evidence type="ECO:0000313" key="11">
    <source>
        <dbReference type="EMBL" id="RRD69028.1"/>
    </source>
</evidence>
<reference evidence="10 17" key="1">
    <citation type="journal article" date="2018" name="BMC Microbiol.">
        <title>Genome sequencing of strains of the most prevalent clonal group of O1:K1:H7 Escherichia coli that causes neonatal meningitis in France.</title>
        <authorList>
            <person name="Geslain G."/>
            <person name="Birgy A."/>
            <person name="Adiba S."/>
            <person name="Magnan M."/>
            <person name="Courroux C."/>
            <person name="Levy C."/>
            <person name="Cohen R."/>
            <person name="Bidet P."/>
            <person name="Bonacorsi S."/>
        </authorList>
    </citation>
    <scope>NUCLEOTIDE SEQUENCE [LARGE SCALE GENOMIC DNA]</scope>
    <source>
        <strain evidence="10 17">S308</strain>
    </source>
</reference>
<dbReference type="EMBL" id="QXHA01001344">
    <property type="protein sequence ID" value="RIB40288.1"/>
    <property type="molecule type" value="Genomic_DNA"/>
</dbReference>
<evidence type="ECO:0000313" key="13">
    <source>
        <dbReference type="EMBL" id="VZR46855.1"/>
    </source>
</evidence>
<dbReference type="EMBL" id="CAUZHL010000007">
    <property type="protein sequence ID" value="CAK1216646.1"/>
    <property type="molecule type" value="Genomic_DNA"/>
</dbReference>
<evidence type="ECO:0000313" key="20">
    <source>
        <dbReference type="Proteomes" id="UP000486847"/>
    </source>
</evidence>
<reference evidence="8" key="11">
    <citation type="submission" date="2021-02" db="EMBL/GenBank/DDBJ databases">
        <title>Co-localization of colistin and carbapenem -resistance genes on a novel transferable IncHI2 plasmid in Escherichia coli from chicken-origin.</title>
        <authorList>
            <person name="Hoffmann M."/>
            <person name="Balkey M."/>
            <person name="Ronco T."/>
            <person name="Hendriksen R.S."/>
        </authorList>
    </citation>
    <scope>NUCLEOTIDE SEQUENCE</scope>
    <source>
        <strain evidence="8">CFSAN083829</strain>
    </source>
</reference>
<reference evidence="7 20" key="8">
    <citation type="submission" date="2019-10" db="EMBL/GenBank/DDBJ databases">
        <title>Comparative genomic analysis of antimicrobial resistant Escherichia coli of diverse origin.</title>
        <authorList>
            <person name="Ghatak S."/>
            <person name="Milton A.P."/>
            <person name="Rhetso K."/>
            <person name="Purkait D."/>
            <person name="Das S."/>
            <person name="Puro K.-U."/>
            <person name="Shakuntala I."/>
            <person name="Sen A."/>
            <person name="Sanjukta R."/>
            <person name="Priya G.B."/>
            <person name="Mawlong M."/>
            <person name="Lyngdoh V."/>
            <person name="Rynghang J."/>
            <person name="Mawphlang B.L."/>
        </authorList>
    </citation>
    <scope>NUCLEOTIDE SEQUENCE [LARGE SCALE GENOMIC DNA]</scope>
    <source>
        <strain evidence="7 20">SE161</strain>
    </source>
</reference>
<evidence type="ECO:0000313" key="3">
    <source>
        <dbReference type="EMBL" id="HAJ0833266.1"/>
    </source>
</evidence>
<dbReference type="Proteomes" id="UP000284508">
    <property type="component" value="Unassembled WGS sequence"/>
</dbReference>
<dbReference type="Proteomes" id="UP000845800">
    <property type="component" value="Unassembled WGS sequence"/>
</dbReference>
<reference evidence="6 19" key="7">
    <citation type="journal article" date="2019" name="Nat. Med.">
        <title>A library of human gut bacterial isolates paired with longitudinal multiomics data enables mechanistic microbiome research.</title>
        <authorList>
            <person name="Poyet M."/>
            <person name="Groussin M."/>
            <person name="Gibbons S.M."/>
            <person name="Avila-Pacheco J."/>
            <person name="Jiang X."/>
            <person name="Kearney S.M."/>
            <person name="Perrotta A.R."/>
            <person name="Berdy B."/>
            <person name="Zhao S."/>
            <person name="Lieberman T.D."/>
            <person name="Swanson P.K."/>
            <person name="Smith M."/>
            <person name="Roesemann S."/>
            <person name="Alexander J.E."/>
            <person name="Rich S.A."/>
            <person name="Livny J."/>
            <person name="Vlamakis H."/>
            <person name="Clish C."/>
            <person name="Bullock K."/>
            <person name="Deik A."/>
            <person name="Scott J."/>
            <person name="Pierce K.A."/>
            <person name="Xavier R.J."/>
            <person name="Alm E.J."/>
        </authorList>
    </citation>
    <scope>NUCLEOTIDE SEQUENCE [LARGE SCALE GENOMIC DNA]</scope>
    <source>
        <strain evidence="6 19">BIOML-A382</strain>
    </source>
</reference>
<dbReference type="EMBL" id="CP070393">
    <property type="protein sequence ID" value="QRZ97579.1"/>
    <property type="molecule type" value="Genomic_DNA"/>
</dbReference>
<evidence type="ECO:0000313" key="8">
    <source>
        <dbReference type="EMBL" id="QRZ97579.1"/>
    </source>
</evidence>
<dbReference type="EMBL" id="DABERK010000043">
    <property type="protein sequence ID" value="HAI5334869.1"/>
    <property type="molecule type" value="Genomic_DNA"/>
</dbReference>
<organism evidence="6 19">
    <name type="scientific">Escherichia coli</name>
    <dbReference type="NCBI Taxonomy" id="562"/>
    <lineage>
        <taxon>Bacteria</taxon>
        <taxon>Pseudomonadati</taxon>
        <taxon>Pseudomonadota</taxon>
        <taxon>Gammaproteobacteria</taxon>
        <taxon>Enterobacterales</taxon>
        <taxon>Enterobacteriaceae</taxon>
        <taxon>Escherichia</taxon>
    </lineage>
</organism>
<dbReference type="Proteomes" id="UP000271797">
    <property type="component" value="Chromosome"/>
</dbReference>
<evidence type="ECO:0000313" key="9">
    <source>
        <dbReference type="EMBL" id="RDA27094.1"/>
    </source>
</evidence>
<name>A0A061KZ02_ECOLX</name>
<evidence type="ECO:0000313" key="10">
    <source>
        <dbReference type="EMBL" id="RIB40288.1"/>
    </source>
</evidence>
<reference evidence="9 14" key="3">
    <citation type="submission" date="2018-07" db="EMBL/GenBank/DDBJ databases">
        <title>Whole Genome Sequence Analysis of Avian Pathogenic E. coli - An Australian Perspective.</title>
        <authorList>
            <person name="Cummins M.L."/>
            <person name="Reid C.J."/>
            <person name="Roy Chowdhury P."/>
            <person name="Bushell R."/>
            <person name="Esbert N."/>
            <person name="Tivendale K.A."/>
            <person name="Noormohammadi A.H."/>
            <person name="Islam S."/>
            <person name="Marenda M.S."/>
            <person name="Browning G.F."/>
            <person name="Markham P.F."/>
            <person name="Djordjevic S.P."/>
        </authorList>
    </citation>
    <scope>NUCLEOTIDE SEQUENCE [LARGE SCALE GENOMIC DNA]</scope>
    <source>
        <strain evidence="9 14">AVC211</strain>
    </source>
</reference>
<evidence type="ECO:0000313" key="4">
    <source>
        <dbReference type="EMBL" id="HAJ5961434.1"/>
    </source>
</evidence>
<proteinExistence type="predicted"/>
<dbReference type="EMBL" id="QOGZ01000141">
    <property type="protein sequence ID" value="RDA27094.1"/>
    <property type="molecule type" value="Genomic_DNA"/>
</dbReference>
<reference evidence="5 18" key="6">
    <citation type="journal article" date="2019" name="Environ. Health Perspect.">
        <title>Inter-host Transmission of Carbapenemase-Producing Escherichia coli among Humans and Backyard Animals.</title>
        <authorList>
            <person name="Li J."/>
            <person name="Bi Z."/>
            <person name="Ma S."/>
            <person name="Chen B."/>
            <person name="Cai C."/>
            <person name="He J."/>
            <person name="Schwarz S."/>
            <person name="Sun C."/>
            <person name="Zhou Y."/>
            <person name="Yin J."/>
            <person name="Hulth A."/>
            <person name="Wang Y."/>
            <person name="Shen Z."/>
            <person name="Wang S."/>
            <person name="Wu C."/>
            <person name="Nilsson L.E."/>
            <person name="Walsh T.R."/>
            <person name="Borjesson S."/>
            <person name="Shen J."/>
            <person name="Sun Q."/>
            <person name="Wang Y."/>
        </authorList>
    </citation>
    <scope>NUCLEOTIDE SEQUENCE [LARGE SCALE GENOMIC DNA]</scope>
    <source>
        <strain evidence="5 18">A016f</strain>
    </source>
</reference>
<evidence type="ECO:0000313" key="19">
    <source>
        <dbReference type="Proteomes" id="UP000438958"/>
    </source>
</evidence>
<dbReference type="Proteomes" id="UP000359125">
    <property type="component" value="Unassembled WGS sequence"/>
</dbReference>
<reference evidence="2" key="10">
    <citation type="submission" date="2020-03" db="EMBL/GenBank/DDBJ databases">
        <authorList>
            <consortium name="NCBI Pathogen Detection Project"/>
        </authorList>
    </citation>
    <scope>NUCLEOTIDE SEQUENCE</scope>
    <source>
        <strain evidence="2">AMC_487</strain>
        <strain evidence="3">EC00618</strain>
        <strain evidence="4">EuSCAPE_DE065</strain>
    </source>
</reference>
<evidence type="ECO:0000313" key="18">
    <source>
        <dbReference type="Proteomes" id="UP000359125"/>
    </source>
</evidence>
<dbReference type="EMBL" id="DABHXT010000106">
    <property type="protein sequence ID" value="HAJ5961434.1"/>
    <property type="molecule type" value="Genomic_DNA"/>
</dbReference>
<evidence type="ECO:0000313" key="2">
    <source>
        <dbReference type="EMBL" id="HAI5334869.1"/>
    </source>
</evidence>
<dbReference type="Proteomes" id="UP000438958">
    <property type="component" value="Unassembled WGS sequence"/>
</dbReference>
<evidence type="ECO:0000313" key="6">
    <source>
        <dbReference type="EMBL" id="MSI70174.1"/>
    </source>
</evidence>
<reference evidence="2" key="2">
    <citation type="journal article" date="2018" name="Genome Biol.">
        <title>SKESA: strategic k-mer extension for scrupulous assemblies.</title>
        <authorList>
            <person name="Souvorov A."/>
            <person name="Agarwala R."/>
            <person name="Lipman D.J."/>
        </authorList>
    </citation>
    <scope>NUCLEOTIDE SEQUENCE [LARGE SCALE GENOMIC DNA]</scope>
    <source>
        <strain evidence="2">AMC_487</strain>
        <strain evidence="3">EC00618</strain>
        <strain evidence="4">EuSCAPE_DE065</strain>
    </source>
</reference>
<gene>
    <name evidence="10" type="ORF">D3C88_19390</name>
    <name evidence="9" type="ORF">DTL43_28210</name>
    <name evidence="11" type="ORF">EIA08_27700</name>
    <name evidence="5" type="ORF">EIZ93_11465</name>
    <name evidence="7" type="ORF">F9B07_06890</name>
    <name evidence="1" type="ORF">FGAF848_48000</name>
    <name evidence="6" type="ORF">GKF66_15370</name>
    <name evidence="2" type="ORF">HJQ60_004959</name>
    <name evidence="3" type="ORF">HL563_05875</name>
    <name evidence="4" type="ORF">HMV95_25010</name>
    <name evidence="13" type="ORF">IDONEFKE_01267</name>
    <name evidence="8" type="ORF">JNP96_00310</name>
    <name evidence="12" type="ORF">NCTC9044_00926</name>
</gene>
<dbReference type="EMBL" id="WKUE01000024">
    <property type="protein sequence ID" value="MSI70174.1"/>
    <property type="molecule type" value="Genomic_DNA"/>
</dbReference>
<evidence type="ECO:0000313" key="16">
    <source>
        <dbReference type="Proteomes" id="UP000271797"/>
    </source>
</evidence>
<dbReference type="EMBL" id="CACRYR010000373">
    <property type="protein sequence ID" value="VZR46855.1"/>
    <property type="molecule type" value="Genomic_DNA"/>
</dbReference>
<dbReference type="EMBL" id="WCEW01000006">
    <property type="protein sequence ID" value="MTE88565.1"/>
    <property type="molecule type" value="Genomic_DNA"/>
</dbReference>
<protein>
    <submittedName>
        <fullName evidence="6">Uncharacterized protein</fullName>
    </submittedName>
</protein>
<dbReference type="Proteomes" id="UP000663166">
    <property type="component" value="Chromosome"/>
</dbReference>
<evidence type="ECO:0000313" key="7">
    <source>
        <dbReference type="EMBL" id="MTE88565.1"/>
    </source>
</evidence>
<reference evidence="11 15" key="4">
    <citation type="submission" date="2018-11" db="EMBL/GenBank/DDBJ databases">
        <title>Enterobacteriaceae from Patient.</title>
        <authorList>
            <person name="Shen C."/>
            <person name="Yang Y."/>
            <person name="Tian G."/>
        </authorList>
    </citation>
    <scope>NUCLEOTIDE SEQUENCE [LARGE SCALE GENOMIC DNA]</scope>
    <source>
        <strain evidence="11 15">GBGD28</strain>
    </source>
</reference>
<reference evidence="12 16" key="5">
    <citation type="submission" date="2018-12" db="EMBL/GenBank/DDBJ databases">
        <authorList>
            <consortium name="Pathogen Informatics"/>
        </authorList>
    </citation>
    <scope>NUCLEOTIDE SEQUENCE [LARGE SCALE GENOMIC DNA]</scope>
    <source>
        <strain evidence="12 16">NCTC9044</strain>
    </source>
</reference>
<accession>A0A061KZ02</accession>
<evidence type="ECO:0000313" key="14">
    <source>
        <dbReference type="Proteomes" id="UP000253687"/>
    </source>
</evidence>
<dbReference type="Proteomes" id="UP000486847">
    <property type="component" value="Unassembled WGS sequence"/>
</dbReference>
<reference evidence="1" key="12">
    <citation type="submission" date="2023-10" db="EMBL/GenBank/DDBJ databases">
        <authorList>
            <person name="Leclercq S."/>
        </authorList>
    </citation>
    <scope>NUCLEOTIDE SEQUENCE</scope>
    <source>
        <strain evidence="1">F848</strain>
    </source>
</reference>
<dbReference type="EMBL" id="LR134238">
    <property type="protein sequence ID" value="VED07636.1"/>
    <property type="molecule type" value="Genomic_DNA"/>
</dbReference>
<dbReference type="Proteomes" id="UP000629265">
    <property type="component" value="Unassembled WGS sequence"/>
</dbReference>
<dbReference type="Proteomes" id="UP000846355">
    <property type="component" value="Unassembled WGS sequence"/>
</dbReference>